<dbReference type="InterPro" id="IPR006016">
    <property type="entry name" value="UspA"/>
</dbReference>
<evidence type="ECO:0000256" key="1">
    <source>
        <dbReference type="ARBA" id="ARBA00008791"/>
    </source>
</evidence>
<dbReference type="EMBL" id="CP038267">
    <property type="protein sequence ID" value="QBR91256.1"/>
    <property type="molecule type" value="Genomic_DNA"/>
</dbReference>
<dbReference type="OrthoDB" id="3765568at2"/>
<dbReference type="RefSeq" id="WP_135073684.1">
    <property type="nucleotide sequence ID" value="NZ_CP038267.1"/>
</dbReference>
<feature type="domain" description="UspA" evidence="2">
    <location>
        <begin position="155"/>
        <end position="288"/>
    </location>
</feature>
<protein>
    <submittedName>
        <fullName evidence="3">Universal stress protein</fullName>
    </submittedName>
</protein>
<dbReference type="PANTHER" id="PTHR46268">
    <property type="entry name" value="STRESS RESPONSE PROTEIN NHAX"/>
    <property type="match status" value="1"/>
</dbReference>
<dbReference type="KEGG" id="noy:EXE57_02450"/>
<evidence type="ECO:0000259" key="2">
    <source>
        <dbReference type="Pfam" id="PF00582"/>
    </source>
</evidence>
<dbReference type="Gene3D" id="3.40.50.620">
    <property type="entry name" value="HUPs"/>
    <property type="match status" value="2"/>
</dbReference>
<dbReference type="InterPro" id="IPR014729">
    <property type="entry name" value="Rossmann-like_a/b/a_fold"/>
</dbReference>
<comment type="similarity">
    <text evidence="1">Belongs to the universal stress protein A family.</text>
</comment>
<sequence length="295" mass="30822">MPEDNPAPVVVAVGHDPVESALAFAVVEARRRGCGVHLVHAVHHTHDGPDSVFVTESDRERMGRLALTSATERLEALADEGMAVSSDMVSGSIAAAAAASCADARMIVLEHRDLGRLQRVVTRSVASGVAARAHVPVVSVPSHWSPSHRHAAETTVTVGVDDPARSASLLRTAADAAAVAGASLCIVHAWAMPRAYEDLGTSPEDEERWAAQVTTGIQEVLDTIVDQVEGVTVRIVVRHAPPADALVETSRTSDLLVIGRHDPLLPVGSHLGPVARAVLREAECPVMMAGSGPGA</sequence>
<proteinExistence type="inferred from homology"/>
<organism evidence="3 4">
    <name type="scientific">Nocardioides euryhalodurans</name>
    <dbReference type="NCBI Taxonomy" id="2518370"/>
    <lineage>
        <taxon>Bacteria</taxon>
        <taxon>Bacillati</taxon>
        <taxon>Actinomycetota</taxon>
        <taxon>Actinomycetes</taxon>
        <taxon>Propionibacteriales</taxon>
        <taxon>Nocardioidaceae</taxon>
        <taxon>Nocardioides</taxon>
    </lineage>
</organism>
<name>A0A4P7GHE7_9ACTN</name>
<evidence type="ECO:0000313" key="4">
    <source>
        <dbReference type="Proteomes" id="UP000294894"/>
    </source>
</evidence>
<gene>
    <name evidence="3" type="ORF">EXE57_02450</name>
</gene>
<feature type="domain" description="UspA" evidence="2">
    <location>
        <begin position="9"/>
        <end position="141"/>
    </location>
</feature>
<dbReference type="Pfam" id="PF00582">
    <property type="entry name" value="Usp"/>
    <property type="match status" value="2"/>
</dbReference>
<dbReference type="Proteomes" id="UP000294894">
    <property type="component" value="Chromosome"/>
</dbReference>
<dbReference type="AlphaFoldDB" id="A0A4P7GHE7"/>
<reference evidence="3 4" key="1">
    <citation type="submission" date="2019-03" db="EMBL/GenBank/DDBJ databases">
        <title>Three New Species of Nocardioides, Nocardioides euryhalodurans sp. nov., Nocardioides seonyuensis sp. nov. and Nocardioides eburneoflavus sp. nov., Iolated from Soil.</title>
        <authorList>
            <person name="Roh S.G."/>
            <person name="Lee C."/>
            <person name="Kim M.-K."/>
            <person name="Kim S.B."/>
        </authorList>
    </citation>
    <scope>NUCLEOTIDE SEQUENCE [LARGE SCALE GENOMIC DNA]</scope>
    <source>
        <strain evidence="3 4">MMS17-SY117</strain>
    </source>
</reference>
<accession>A0A4P7GHE7</accession>
<evidence type="ECO:0000313" key="3">
    <source>
        <dbReference type="EMBL" id="QBR91256.1"/>
    </source>
</evidence>
<keyword evidence="4" id="KW-1185">Reference proteome</keyword>
<dbReference type="SUPFAM" id="SSF52402">
    <property type="entry name" value="Adenine nucleotide alpha hydrolases-like"/>
    <property type="match status" value="2"/>
</dbReference>
<dbReference type="PANTHER" id="PTHR46268:SF6">
    <property type="entry name" value="UNIVERSAL STRESS PROTEIN UP12"/>
    <property type="match status" value="1"/>
</dbReference>